<dbReference type="Proteomes" id="UP000267017">
    <property type="component" value="Unassembled WGS sequence"/>
</dbReference>
<dbReference type="GO" id="GO:0016491">
    <property type="term" value="F:oxidoreductase activity"/>
    <property type="evidence" value="ECO:0007669"/>
    <property type="project" value="InterPro"/>
</dbReference>
<dbReference type="AlphaFoldDB" id="A0A3P3U9T0"/>
<dbReference type="EMBL" id="RRCN01000001">
    <property type="protein sequence ID" value="RRJ67112.1"/>
    <property type="molecule type" value="Genomic_DNA"/>
</dbReference>
<dbReference type="InterPro" id="IPR007197">
    <property type="entry name" value="rSAM"/>
</dbReference>
<dbReference type="InterPro" id="IPR058240">
    <property type="entry name" value="rSAM_sf"/>
</dbReference>
<evidence type="ECO:0000256" key="5">
    <source>
        <dbReference type="ARBA" id="ARBA00023014"/>
    </source>
</evidence>
<organism evidence="7 8">
    <name type="scientific">Paenibacillus oralis</name>
    <dbReference type="NCBI Taxonomy" id="2490856"/>
    <lineage>
        <taxon>Bacteria</taxon>
        <taxon>Bacillati</taxon>
        <taxon>Bacillota</taxon>
        <taxon>Bacilli</taxon>
        <taxon>Bacillales</taxon>
        <taxon>Paenibacillaceae</taxon>
        <taxon>Paenibacillus</taxon>
    </lineage>
</organism>
<keyword evidence="8" id="KW-1185">Reference proteome</keyword>
<dbReference type="SFLD" id="SFLDS00029">
    <property type="entry name" value="Radical_SAM"/>
    <property type="match status" value="1"/>
</dbReference>
<dbReference type="InterPro" id="IPR023885">
    <property type="entry name" value="4Fe4S-binding_SPASM_dom"/>
</dbReference>
<evidence type="ECO:0000313" key="7">
    <source>
        <dbReference type="EMBL" id="RRJ67112.1"/>
    </source>
</evidence>
<dbReference type="GO" id="GO:0051536">
    <property type="term" value="F:iron-sulfur cluster binding"/>
    <property type="evidence" value="ECO:0007669"/>
    <property type="project" value="UniProtKB-KW"/>
</dbReference>
<reference evidence="7 8" key="1">
    <citation type="submission" date="2018-11" db="EMBL/GenBank/DDBJ databases">
        <title>Genome sequencing of Paenibacillus sp. KCOM 3021 (= ChDC PVNT-B20).</title>
        <authorList>
            <person name="Kook J.-K."/>
            <person name="Park S.-N."/>
            <person name="Lim Y.K."/>
        </authorList>
    </citation>
    <scope>NUCLEOTIDE SEQUENCE [LARGE SCALE GENOMIC DNA]</scope>
    <source>
        <strain evidence="7 8">KCOM 3021</strain>
    </source>
</reference>
<dbReference type="Gene3D" id="3.20.20.70">
    <property type="entry name" value="Aldolase class I"/>
    <property type="match status" value="1"/>
</dbReference>
<comment type="caution">
    <text evidence="7">The sequence shown here is derived from an EMBL/GenBank/DDBJ whole genome shotgun (WGS) entry which is preliminary data.</text>
</comment>
<keyword evidence="2" id="KW-0949">S-adenosyl-L-methionine</keyword>
<dbReference type="InterPro" id="IPR023867">
    <property type="entry name" value="Sulphatase_maturase_rSAM"/>
</dbReference>
<gene>
    <name evidence="7" type="ORF">EHV15_32450</name>
</gene>
<dbReference type="SFLD" id="SFLDG01067">
    <property type="entry name" value="SPASM/twitch_domain_containing"/>
    <property type="match status" value="1"/>
</dbReference>
<keyword evidence="3" id="KW-0479">Metal-binding</keyword>
<dbReference type="PANTHER" id="PTHR43273:SF8">
    <property type="entry name" value="RADICAL SAM DOMAIN PROTEIN"/>
    <property type="match status" value="1"/>
</dbReference>
<dbReference type="SFLD" id="SFLDG01386">
    <property type="entry name" value="main_SPASM_domain-containing"/>
    <property type="match status" value="1"/>
</dbReference>
<evidence type="ECO:0000313" key="8">
    <source>
        <dbReference type="Proteomes" id="UP000267017"/>
    </source>
</evidence>
<evidence type="ECO:0000256" key="1">
    <source>
        <dbReference type="ARBA" id="ARBA00001966"/>
    </source>
</evidence>
<proteinExistence type="predicted"/>
<dbReference type="SFLD" id="SFLDG01384">
    <property type="entry name" value="thioether_bond_formation_requi"/>
    <property type="match status" value="1"/>
</dbReference>
<keyword evidence="4" id="KW-0408">Iron</keyword>
<evidence type="ECO:0000259" key="6">
    <source>
        <dbReference type="PROSITE" id="PS51918"/>
    </source>
</evidence>
<dbReference type="Pfam" id="PF04055">
    <property type="entry name" value="Radical_SAM"/>
    <property type="match status" value="1"/>
</dbReference>
<dbReference type="InterPro" id="IPR013785">
    <property type="entry name" value="Aldolase_TIM"/>
</dbReference>
<dbReference type="GO" id="GO:0046872">
    <property type="term" value="F:metal ion binding"/>
    <property type="evidence" value="ECO:0007669"/>
    <property type="project" value="UniProtKB-KW"/>
</dbReference>
<evidence type="ECO:0000256" key="2">
    <source>
        <dbReference type="ARBA" id="ARBA00022691"/>
    </source>
</evidence>
<accession>A0A3P3U9T0</accession>
<feature type="domain" description="Radical SAM core" evidence="6">
    <location>
        <begin position="75"/>
        <end position="320"/>
    </location>
</feature>
<dbReference type="SUPFAM" id="SSF102114">
    <property type="entry name" value="Radical SAM enzymes"/>
    <property type="match status" value="1"/>
</dbReference>
<evidence type="ECO:0000256" key="3">
    <source>
        <dbReference type="ARBA" id="ARBA00022723"/>
    </source>
</evidence>
<dbReference type="CDD" id="cd01335">
    <property type="entry name" value="Radical_SAM"/>
    <property type="match status" value="1"/>
</dbReference>
<name>A0A3P3U9T0_9BACL</name>
<evidence type="ECO:0000256" key="4">
    <source>
        <dbReference type="ARBA" id="ARBA00023004"/>
    </source>
</evidence>
<sequence>MPFMPFQTRPNLFYVYDMNKNSIYRTTQRQYESLCRVKSGSDDAEDFKILEKYQKQGILLDSPITKVQHPATEFLEYQLERCINSITFQMSQNCNLRCSYCPYSDNGIYENRSHLAKNIKWETVKKGIDFMVAHSKDVDHLHVSFYGGEPLIAKDLVIAAMDYTLKQVHGKDISFGMTTNATLLDDEFANAASSYNLTIMVSLDGPKEIHDRNRAFASGRGSYDVLYQNIKRIKEKYPQLHEKMKFNTVINPGSNYGEIFDFFRSNQDIVDLSKVNFNTLSLNYTDMSFTYGKDYFEERNYEALKAYLILLGKLKKEPVSYHKGDIEMIFSLKEFFSPIKETPSEAHPSGTCVPGLKKLFVDVNGNFFPCERINENSTLMKIGNVEQGFEIDKVREILNVGSVTEDHCKDCWAFHCCSICPASADNGKDEQYSKSYKLSKCNRVRAVALENLKNYTMLREFKYQFNKEELIT</sequence>
<keyword evidence="5" id="KW-0411">Iron-sulfur</keyword>
<dbReference type="NCBIfam" id="TIGR04085">
    <property type="entry name" value="rSAM_more_4Fe4S"/>
    <property type="match status" value="1"/>
</dbReference>
<comment type="cofactor">
    <cofactor evidence="1">
        <name>[4Fe-4S] cluster</name>
        <dbReference type="ChEBI" id="CHEBI:49883"/>
    </cofactor>
</comment>
<protein>
    <submittedName>
        <fullName evidence="7">Radical SAM protein</fullName>
    </submittedName>
</protein>
<dbReference type="PANTHER" id="PTHR43273">
    <property type="entry name" value="ANAEROBIC SULFATASE-MATURATING ENZYME HOMOLOG ASLB-RELATED"/>
    <property type="match status" value="1"/>
</dbReference>
<dbReference type="OrthoDB" id="9808591at2"/>
<dbReference type="PROSITE" id="PS51918">
    <property type="entry name" value="RADICAL_SAM"/>
    <property type="match status" value="1"/>
</dbReference>